<proteinExistence type="predicted"/>
<dbReference type="GeneID" id="136809299"/>
<dbReference type="EnsemblMetazoa" id="CLYHEMT000752.2">
    <property type="protein sequence ID" value="CLYHEMP000752.2"/>
    <property type="gene ID" value="CLYHEMG000752"/>
</dbReference>
<dbReference type="OrthoDB" id="7735550at2759"/>
<dbReference type="PANTHER" id="PTHR19143">
    <property type="entry name" value="FIBRINOGEN/TENASCIN/ANGIOPOEITIN"/>
    <property type="match status" value="1"/>
</dbReference>
<dbReference type="Proteomes" id="UP000594262">
    <property type="component" value="Unplaced"/>
</dbReference>
<dbReference type="Gene3D" id="3.90.215.10">
    <property type="entry name" value="Gamma Fibrinogen, chain A, domain 1"/>
    <property type="match status" value="1"/>
</dbReference>
<dbReference type="PROSITE" id="PS51406">
    <property type="entry name" value="FIBRINOGEN_C_2"/>
    <property type="match status" value="1"/>
</dbReference>
<dbReference type="RefSeq" id="XP_066921918.1">
    <property type="nucleotide sequence ID" value="XM_067065817.1"/>
</dbReference>
<dbReference type="Pfam" id="PF00147">
    <property type="entry name" value="Fibrinogen_C"/>
    <property type="match status" value="1"/>
</dbReference>
<dbReference type="InterPro" id="IPR050373">
    <property type="entry name" value="Fibrinogen_C-term_domain"/>
</dbReference>
<dbReference type="SUPFAM" id="SSF56496">
    <property type="entry name" value="Fibrinogen C-terminal domain-like"/>
    <property type="match status" value="1"/>
</dbReference>
<dbReference type="AlphaFoldDB" id="A0A7M5WQ68"/>
<evidence type="ECO:0000313" key="3">
    <source>
        <dbReference type="Proteomes" id="UP000594262"/>
    </source>
</evidence>
<dbReference type="GO" id="GO:0005615">
    <property type="term" value="C:extracellular space"/>
    <property type="evidence" value="ECO:0007669"/>
    <property type="project" value="TreeGrafter"/>
</dbReference>
<feature type="domain" description="Fibrinogen C-terminal" evidence="1">
    <location>
        <begin position="92"/>
        <end position="313"/>
    </location>
</feature>
<name>A0A7M5WQ68_9CNID</name>
<organism evidence="2 3">
    <name type="scientific">Clytia hemisphaerica</name>
    <dbReference type="NCBI Taxonomy" id="252671"/>
    <lineage>
        <taxon>Eukaryota</taxon>
        <taxon>Metazoa</taxon>
        <taxon>Cnidaria</taxon>
        <taxon>Hydrozoa</taxon>
        <taxon>Hydroidolina</taxon>
        <taxon>Leptothecata</taxon>
        <taxon>Obeliida</taxon>
        <taxon>Clytiidae</taxon>
        <taxon>Clytia</taxon>
    </lineage>
</organism>
<dbReference type="InterPro" id="IPR014716">
    <property type="entry name" value="Fibrinogen_a/b/g_C_1"/>
</dbReference>
<dbReference type="SMART" id="SM00186">
    <property type="entry name" value="FBG"/>
    <property type="match status" value="1"/>
</dbReference>
<dbReference type="InterPro" id="IPR036056">
    <property type="entry name" value="Fibrinogen-like_C"/>
</dbReference>
<evidence type="ECO:0000313" key="2">
    <source>
        <dbReference type="EnsemblMetazoa" id="CLYHEMP000752.2"/>
    </source>
</evidence>
<protein>
    <recommendedName>
        <fullName evidence="1">Fibrinogen C-terminal domain-containing protein</fullName>
    </recommendedName>
</protein>
<evidence type="ECO:0000259" key="1">
    <source>
        <dbReference type="PROSITE" id="PS51406"/>
    </source>
</evidence>
<reference evidence="2" key="1">
    <citation type="submission" date="2021-01" db="UniProtKB">
        <authorList>
            <consortium name="EnsemblMetazoa"/>
        </authorList>
    </citation>
    <scope>IDENTIFICATION</scope>
</reference>
<dbReference type="InterPro" id="IPR002181">
    <property type="entry name" value="Fibrinogen_a/b/g_C_dom"/>
</dbReference>
<sequence>METIESKIFYSSLILIAVGSVSTKNLILVGKNQKTFLTHYTEFHTPKIQHCFSKCHYDKSCYSLEVVQTTLYHCKFHNQFIKRSNRTTESNTNIYSEIRSCDDLFDIGIKNTGAYEMNFMGEGKKMIRCYFDEDGGWLVFQRRVDASVNFNIGWDFYKNGFGDPRGSFWLGNDLIHEVTNQAQHQIRIVLTTFTGGVSISKYDHFEVASEAMKYQLTATNFSQGFDLFKSCDGMFFSTTDRDNDIRADGNCAQRKTRGGFWYEKCGNFFPNGVYYEESDSFKPDPHLYHGIRYTNWNSLYTLKSVEMMIKRKE</sequence>
<keyword evidence="3" id="KW-1185">Reference proteome</keyword>
<accession>A0A7M5WQ68</accession>